<dbReference type="InterPro" id="IPR001466">
    <property type="entry name" value="Beta-lactam-related"/>
</dbReference>
<dbReference type="Proteomes" id="UP000185829">
    <property type="component" value="Unassembled WGS sequence"/>
</dbReference>
<evidence type="ECO:0000259" key="1">
    <source>
        <dbReference type="Pfam" id="PF00144"/>
    </source>
</evidence>
<sequence>MNNINEDMMNLLKDFSKEAPGFAFCAQYDNQDAIKGAVGVMDINSTEPITTKTIFNLASISKQFTAFSILLLEEENKLSLEDSIRKYVPQLSEYADIVTIRHLLHHTGGLFDYMDLAEEVGISFRDKLTVDQALSLLEKKTSAKFEVGTAFEYSNTGYFLLSQVIEKASGMTQSEFSVLVQKIQDNYN</sequence>
<gene>
    <name evidence="2" type="ORF">SAMN05878482_1253</name>
</gene>
<organism evidence="2 3">
    <name type="scientific">Peribacillus simplex</name>
    <dbReference type="NCBI Taxonomy" id="1478"/>
    <lineage>
        <taxon>Bacteria</taxon>
        <taxon>Bacillati</taxon>
        <taxon>Bacillota</taxon>
        <taxon>Bacilli</taxon>
        <taxon>Bacillales</taxon>
        <taxon>Bacillaceae</taxon>
        <taxon>Peribacillus</taxon>
    </lineage>
</organism>
<dbReference type="RefSeq" id="WP_076373285.1">
    <property type="nucleotide sequence ID" value="NZ_FTMX01000025.1"/>
</dbReference>
<reference evidence="2 3" key="1">
    <citation type="submission" date="2017-01" db="EMBL/GenBank/DDBJ databases">
        <authorList>
            <person name="Varghese N."/>
            <person name="Submissions S."/>
        </authorList>
    </citation>
    <scope>NUCLEOTIDE SEQUENCE [LARGE SCALE GENOMIC DNA]</scope>
    <source>
        <strain evidence="2 3">RUG2-6</strain>
    </source>
</reference>
<proteinExistence type="predicted"/>
<dbReference type="PANTHER" id="PTHR46825">
    <property type="entry name" value="D-ALANYL-D-ALANINE-CARBOXYPEPTIDASE/ENDOPEPTIDASE AMPH"/>
    <property type="match status" value="1"/>
</dbReference>
<accession>A0A9X8WNP1</accession>
<dbReference type="InterPro" id="IPR050491">
    <property type="entry name" value="AmpC-like"/>
</dbReference>
<dbReference type="PANTHER" id="PTHR46825:SF9">
    <property type="entry name" value="BETA-LACTAMASE-RELATED DOMAIN-CONTAINING PROTEIN"/>
    <property type="match status" value="1"/>
</dbReference>
<name>A0A9X8WNP1_9BACI</name>
<evidence type="ECO:0000313" key="3">
    <source>
        <dbReference type="Proteomes" id="UP000185829"/>
    </source>
</evidence>
<dbReference type="EMBL" id="FTMX01000025">
    <property type="protein sequence ID" value="SIS15262.1"/>
    <property type="molecule type" value="Genomic_DNA"/>
</dbReference>
<feature type="domain" description="Beta-lactamase-related" evidence="1">
    <location>
        <begin position="13"/>
        <end position="173"/>
    </location>
</feature>
<dbReference type="SUPFAM" id="SSF56601">
    <property type="entry name" value="beta-lactamase/transpeptidase-like"/>
    <property type="match status" value="1"/>
</dbReference>
<dbReference type="Pfam" id="PF00144">
    <property type="entry name" value="Beta-lactamase"/>
    <property type="match status" value="1"/>
</dbReference>
<dbReference type="InterPro" id="IPR012338">
    <property type="entry name" value="Beta-lactam/transpept-like"/>
</dbReference>
<protein>
    <submittedName>
        <fullName evidence="2">Beta-lactamase</fullName>
    </submittedName>
</protein>
<comment type="caution">
    <text evidence="2">The sequence shown here is derived from an EMBL/GenBank/DDBJ whole genome shotgun (WGS) entry which is preliminary data.</text>
</comment>
<dbReference type="AlphaFoldDB" id="A0A9X8WNP1"/>
<evidence type="ECO:0000313" key="2">
    <source>
        <dbReference type="EMBL" id="SIS15262.1"/>
    </source>
</evidence>
<dbReference type="Gene3D" id="3.40.710.10">
    <property type="entry name" value="DD-peptidase/beta-lactamase superfamily"/>
    <property type="match status" value="1"/>
</dbReference>